<dbReference type="AlphaFoldDB" id="A0A524BYG9"/>
<organism evidence="1 2">
    <name type="scientific">Pseudomonas putida</name>
    <name type="common">Arthrobacter siderocapsulatus</name>
    <dbReference type="NCBI Taxonomy" id="303"/>
    <lineage>
        <taxon>Bacteria</taxon>
        <taxon>Pseudomonadati</taxon>
        <taxon>Pseudomonadota</taxon>
        <taxon>Gammaproteobacteria</taxon>
        <taxon>Pseudomonadales</taxon>
        <taxon>Pseudomonadaceae</taxon>
        <taxon>Pseudomonas</taxon>
    </lineage>
</organism>
<evidence type="ECO:0000313" key="1">
    <source>
        <dbReference type="EMBL" id="MBI6886645.1"/>
    </source>
</evidence>
<dbReference type="OMA" id="CHGVITQ"/>
<comment type="caution">
    <text evidence="1">The sequence shown here is derived from an EMBL/GenBank/DDBJ whole genome shotgun (WGS) entry which is preliminary data.</text>
</comment>
<dbReference type="RefSeq" id="WP_012052055.1">
    <property type="nucleotide sequence ID" value="NZ_BBNC01000045.1"/>
</dbReference>
<dbReference type="Gene3D" id="1.10.10.10">
    <property type="entry name" value="Winged helix-like DNA-binding domain superfamily/Winged helix DNA-binding domain"/>
    <property type="match status" value="1"/>
</dbReference>
<dbReference type="InterPro" id="IPR008327">
    <property type="entry name" value="Sig_transdc_resp-reg_antiterm"/>
</dbReference>
<dbReference type="SUPFAM" id="SSF52172">
    <property type="entry name" value="CheY-like"/>
    <property type="match status" value="1"/>
</dbReference>
<dbReference type="PIRSF" id="PIRSF036382">
    <property type="entry name" value="RR_antiterm"/>
    <property type="match status" value="1"/>
</dbReference>
<dbReference type="Gene3D" id="3.40.50.2300">
    <property type="match status" value="1"/>
</dbReference>
<evidence type="ECO:0000313" key="2">
    <source>
        <dbReference type="Proteomes" id="UP000637061"/>
    </source>
</evidence>
<dbReference type="Pfam" id="PF21332">
    <property type="entry name" value="AmiR_N"/>
    <property type="match status" value="1"/>
</dbReference>
<protein>
    <submittedName>
        <fullName evidence="1">ANTAR domain-containing protein</fullName>
    </submittedName>
</protein>
<dbReference type="PROSITE" id="PS50921">
    <property type="entry name" value="ANTAR"/>
    <property type="match status" value="1"/>
</dbReference>
<accession>A0A524BYG9</accession>
<gene>
    <name evidence="1" type="ORF">JEU22_22330</name>
</gene>
<dbReference type="InterPro" id="IPR036388">
    <property type="entry name" value="WH-like_DNA-bd_sf"/>
</dbReference>
<dbReference type="Proteomes" id="UP000637061">
    <property type="component" value="Unassembled WGS sequence"/>
</dbReference>
<dbReference type="InterPro" id="IPR011006">
    <property type="entry name" value="CheY-like_superfamily"/>
</dbReference>
<dbReference type="EMBL" id="JAEHTE010000035">
    <property type="protein sequence ID" value="MBI6886645.1"/>
    <property type="molecule type" value="Genomic_DNA"/>
</dbReference>
<sequence length="194" mass="21586">MSTSNILNTLRELHVGIVCPPSEITDALVLQLMRIGCSVKQCWPPPKAFDTHTDLVFCGVFEGRHHAELGKLLAQGGVRLTAIALVEYESPTILSQILELGCHGVMVLPLDNHKVLPALVCARSNSEAQARLMQKNAQLQERLEHQADINKAKVLLMAAQGWQEPEAHAYLSKEAMKQRLSMLEMARKTLKQFE</sequence>
<dbReference type="InterPro" id="IPR049021">
    <property type="entry name" value="AmiR_N"/>
</dbReference>
<dbReference type="GO" id="GO:0003723">
    <property type="term" value="F:RNA binding"/>
    <property type="evidence" value="ECO:0007669"/>
    <property type="project" value="InterPro"/>
</dbReference>
<dbReference type="Pfam" id="PF03861">
    <property type="entry name" value="ANTAR"/>
    <property type="match status" value="1"/>
</dbReference>
<name>A0A524BYG9_PSEPU</name>
<dbReference type="SMART" id="SM01012">
    <property type="entry name" value="ANTAR"/>
    <property type="match status" value="1"/>
</dbReference>
<reference evidence="1" key="1">
    <citation type="submission" date="2020-12" db="EMBL/GenBank/DDBJ databases">
        <title>Enhanced detection system for hospital associated transmission using whole genome sequencing surveillance.</title>
        <authorList>
            <person name="Harrison L.H."/>
            <person name="Van Tyne D."/>
            <person name="Marsh J.W."/>
            <person name="Griffith M.P."/>
            <person name="Snyder D.J."/>
            <person name="Cooper V.S."/>
            <person name="Mustapha M."/>
        </authorList>
    </citation>
    <scope>NUCLEOTIDE SEQUENCE</scope>
    <source>
        <strain evidence="1">PSB00042</strain>
    </source>
</reference>
<dbReference type="InterPro" id="IPR005561">
    <property type="entry name" value="ANTAR"/>
</dbReference>
<proteinExistence type="predicted"/>